<protein>
    <submittedName>
        <fullName evidence="1">Uncharacterized protein</fullName>
    </submittedName>
</protein>
<sequence>MQYIELSQHKNPQQNVGFLFREMSENCSDSSS</sequence>
<gene>
    <name evidence="1" type="ORF">SAMN05421643_105187</name>
</gene>
<evidence type="ECO:0000313" key="2">
    <source>
        <dbReference type="Proteomes" id="UP000199035"/>
    </source>
</evidence>
<name>A0A1H3I419_9GAMM</name>
<dbReference type="AlphaFoldDB" id="A0A1H3I419"/>
<keyword evidence="2" id="KW-1185">Reference proteome</keyword>
<organism evidence="1 2">
    <name type="scientific">Acinetobacter kyonggiensis</name>
    <dbReference type="NCBI Taxonomy" id="595670"/>
    <lineage>
        <taxon>Bacteria</taxon>
        <taxon>Pseudomonadati</taxon>
        <taxon>Pseudomonadota</taxon>
        <taxon>Gammaproteobacteria</taxon>
        <taxon>Moraxellales</taxon>
        <taxon>Moraxellaceae</taxon>
        <taxon>Acinetobacter</taxon>
    </lineage>
</organism>
<dbReference type="Proteomes" id="UP000199035">
    <property type="component" value="Unassembled WGS sequence"/>
</dbReference>
<accession>A0A1H3I419</accession>
<evidence type="ECO:0000313" key="1">
    <source>
        <dbReference type="EMBL" id="SDY21919.1"/>
    </source>
</evidence>
<dbReference type="EMBL" id="FNPK01000005">
    <property type="protein sequence ID" value="SDY21919.1"/>
    <property type="molecule type" value="Genomic_DNA"/>
</dbReference>
<reference evidence="2" key="1">
    <citation type="submission" date="2016-10" db="EMBL/GenBank/DDBJ databases">
        <authorList>
            <person name="Varghese N."/>
            <person name="Submissions S."/>
        </authorList>
    </citation>
    <scope>NUCLEOTIDE SEQUENCE [LARGE SCALE GENOMIC DNA]</scope>
    <source>
        <strain evidence="2">ANC 5109</strain>
    </source>
</reference>
<proteinExistence type="predicted"/>
<dbReference type="STRING" id="595670.SAMN05421643_105187"/>